<dbReference type="AlphaFoldDB" id="A0A0U3DWC6"/>
<proteinExistence type="predicted"/>
<dbReference type="Proteomes" id="UP000060778">
    <property type="component" value="Chromosome"/>
</dbReference>
<dbReference type="InterPro" id="IPR036188">
    <property type="entry name" value="FAD/NAD-bd_sf"/>
</dbReference>
<dbReference type="InterPro" id="IPR049386">
    <property type="entry name" value="FCSD_central"/>
</dbReference>
<dbReference type="PRINTS" id="PR00420">
    <property type="entry name" value="RNGMNOXGNASE"/>
</dbReference>
<dbReference type="Pfam" id="PF07992">
    <property type="entry name" value="Pyr_redox_2"/>
    <property type="match status" value="1"/>
</dbReference>
<gene>
    <name evidence="3" type="ORF">EYM_04695</name>
</gene>
<dbReference type="OrthoDB" id="38899at2157"/>
<keyword evidence="4" id="KW-1185">Reference proteome</keyword>
<feature type="domain" description="Sulfide dehydrogenase [flavocytochrome c] flavoprotein chain central" evidence="2">
    <location>
        <begin position="140"/>
        <end position="239"/>
    </location>
</feature>
<evidence type="ECO:0000313" key="3">
    <source>
        <dbReference type="EMBL" id="ALU11786.1"/>
    </source>
</evidence>
<dbReference type="KEGG" id="iis:EYM_04695"/>
<dbReference type="GO" id="GO:0016491">
    <property type="term" value="F:oxidoreductase activity"/>
    <property type="evidence" value="ECO:0007669"/>
    <property type="project" value="InterPro"/>
</dbReference>
<organism evidence="3 4">
    <name type="scientific">Ignicoccus islandicus DSM 13165</name>
    <dbReference type="NCBI Taxonomy" id="940295"/>
    <lineage>
        <taxon>Archaea</taxon>
        <taxon>Thermoproteota</taxon>
        <taxon>Thermoprotei</taxon>
        <taxon>Desulfurococcales</taxon>
        <taxon>Desulfurococcaceae</taxon>
        <taxon>Ignicoccus</taxon>
    </lineage>
</organism>
<evidence type="ECO:0000259" key="2">
    <source>
        <dbReference type="Pfam" id="PF21706"/>
    </source>
</evidence>
<dbReference type="PANTHER" id="PTHR43755">
    <property type="match status" value="1"/>
</dbReference>
<dbReference type="InterPro" id="IPR052541">
    <property type="entry name" value="SQRD"/>
</dbReference>
<dbReference type="GeneID" id="30680328"/>
<dbReference type="SUPFAM" id="SSF51905">
    <property type="entry name" value="FAD/NAD(P)-binding domain"/>
    <property type="match status" value="2"/>
</dbReference>
<dbReference type="PANTHER" id="PTHR43755:SF1">
    <property type="entry name" value="FAD-DEPENDENT PYRIDINE NUCLEOTIDE-DISULPHIDE OXIDOREDUCTASE"/>
    <property type="match status" value="1"/>
</dbReference>
<dbReference type="Pfam" id="PF21706">
    <property type="entry name" value="FCSD_central"/>
    <property type="match status" value="1"/>
</dbReference>
<sequence>MKEKILILGGGVAGLTFAKELAARGIESTVISLHDYYISGPSRPLVLSGEQQVDRITRGYNFLPKEVKVKYGRVVRVDLDNNKVVLAHGTSEKEVEYEYLAIALGTRYAYDAIKIEDHVFNVYDLGKLFDLKNLIWNATEGTIVVNAPKMPYRCAPAPGETVMTIDMVLRHRGVRDKFKLIFVDANEKPQPAVIADVWLSLFEKAQIEVHLGKEITEVTKEGVVLSDGTEIKADYKVILPPNKPALFENWLEVRGPKDLRLKDYDNVFAIGEVAKLPFPKNAEVTMISARNAAIKLMEMLGVGGGNYIDYKFSGWAYAGNLSGELKTLSVQFSLDFSSGKPVGSKDPEPKYEYTQRKDAWEQGLLKQLFGY</sequence>
<evidence type="ECO:0000259" key="1">
    <source>
        <dbReference type="Pfam" id="PF07992"/>
    </source>
</evidence>
<protein>
    <submittedName>
        <fullName evidence="3">FAD-dependent pyridine nucleotide-disulfide oxidoreductase</fullName>
    </submittedName>
</protein>
<dbReference type="EMBL" id="CP006867">
    <property type="protein sequence ID" value="ALU11786.1"/>
    <property type="molecule type" value="Genomic_DNA"/>
</dbReference>
<feature type="domain" description="FAD/NAD(P)-binding" evidence="1">
    <location>
        <begin position="4"/>
        <end position="108"/>
    </location>
</feature>
<reference evidence="3 4" key="1">
    <citation type="submission" date="2013-11" db="EMBL/GenBank/DDBJ databases">
        <title>Comparative genomics of Ignicoccus.</title>
        <authorList>
            <person name="Podar M."/>
        </authorList>
    </citation>
    <scope>NUCLEOTIDE SEQUENCE [LARGE SCALE GENOMIC DNA]</scope>
    <source>
        <strain evidence="3 4">DSM 13165</strain>
    </source>
</reference>
<accession>A0A0U3DWC6</accession>
<dbReference type="RefSeq" id="WP_075049879.1">
    <property type="nucleotide sequence ID" value="NZ_CP006867.1"/>
</dbReference>
<dbReference type="InterPro" id="IPR023753">
    <property type="entry name" value="FAD/NAD-binding_dom"/>
</dbReference>
<dbReference type="Gene3D" id="3.50.50.60">
    <property type="entry name" value="FAD/NAD(P)-binding domain"/>
    <property type="match status" value="2"/>
</dbReference>
<name>A0A0U3DWC6_9CREN</name>
<dbReference type="STRING" id="940295.EYM_04695"/>
<evidence type="ECO:0000313" key="4">
    <source>
        <dbReference type="Proteomes" id="UP000060778"/>
    </source>
</evidence>